<proteinExistence type="predicted"/>
<name>A0AAE1FA65_PETCI</name>
<dbReference type="AlphaFoldDB" id="A0AAE1FA65"/>
<gene>
    <name evidence="2" type="ORF">Pcinc_025602</name>
</gene>
<evidence type="ECO:0000256" key="1">
    <source>
        <dbReference type="SAM" id="MobiDB-lite"/>
    </source>
</evidence>
<dbReference type="Gene3D" id="6.10.280.150">
    <property type="match status" value="1"/>
</dbReference>
<dbReference type="Proteomes" id="UP001286313">
    <property type="component" value="Unassembled WGS sequence"/>
</dbReference>
<sequence length="68" mass="7678">MDQIRLGIKLNPVEEPSEDGSSRSEPKLEGLARDLHCALINRAKAMQDDDESTTEDDEDDDDWDDDDT</sequence>
<keyword evidence="3" id="KW-1185">Reference proteome</keyword>
<organism evidence="2 3">
    <name type="scientific">Petrolisthes cinctipes</name>
    <name type="common">Flat porcelain crab</name>
    <dbReference type="NCBI Taxonomy" id="88211"/>
    <lineage>
        <taxon>Eukaryota</taxon>
        <taxon>Metazoa</taxon>
        <taxon>Ecdysozoa</taxon>
        <taxon>Arthropoda</taxon>
        <taxon>Crustacea</taxon>
        <taxon>Multicrustacea</taxon>
        <taxon>Malacostraca</taxon>
        <taxon>Eumalacostraca</taxon>
        <taxon>Eucarida</taxon>
        <taxon>Decapoda</taxon>
        <taxon>Pleocyemata</taxon>
        <taxon>Anomura</taxon>
        <taxon>Galatheoidea</taxon>
        <taxon>Porcellanidae</taxon>
        <taxon>Petrolisthes</taxon>
    </lineage>
</organism>
<feature type="compositionally biased region" description="Basic and acidic residues" evidence="1">
    <location>
        <begin position="20"/>
        <end position="36"/>
    </location>
</feature>
<evidence type="ECO:0000313" key="3">
    <source>
        <dbReference type="Proteomes" id="UP001286313"/>
    </source>
</evidence>
<comment type="caution">
    <text evidence="2">The sequence shown here is derived from an EMBL/GenBank/DDBJ whole genome shotgun (WGS) entry which is preliminary data.</text>
</comment>
<feature type="region of interest" description="Disordered" evidence="1">
    <location>
        <begin position="1"/>
        <end position="68"/>
    </location>
</feature>
<evidence type="ECO:0000313" key="2">
    <source>
        <dbReference type="EMBL" id="KAK3869058.1"/>
    </source>
</evidence>
<accession>A0AAE1FA65</accession>
<protein>
    <submittedName>
        <fullName evidence="2">Uncharacterized protein</fullName>
    </submittedName>
</protein>
<reference evidence="2" key="1">
    <citation type="submission" date="2023-10" db="EMBL/GenBank/DDBJ databases">
        <title>Genome assemblies of two species of porcelain crab, Petrolisthes cinctipes and Petrolisthes manimaculis (Anomura: Porcellanidae).</title>
        <authorList>
            <person name="Angst P."/>
        </authorList>
    </citation>
    <scope>NUCLEOTIDE SEQUENCE</scope>
    <source>
        <strain evidence="2">PB745_01</strain>
        <tissue evidence="2">Gill</tissue>
    </source>
</reference>
<feature type="compositionally biased region" description="Acidic residues" evidence="1">
    <location>
        <begin position="48"/>
        <end position="68"/>
    </location>
</feature>
<dbReference type="EMBL" id="JAWQEG010002896">
    <property type="protein sequence ID" value="KAK3869058.1"/>
    <property type="molecule type" value="Genomic_DNA"/>
</dbReference>